<proteinExistence type="predicted"/>
<evidence type="ECO:0000313" key="1">
    <source>
        <dbReference type="EMBL" id="CAD8158518.1"/>
    </source>
</evidence>
<keyword evidence="3" id="KW-1185">Reference proteome</keyword>
<reference evidence="2" key="1">
    <citation type="submission" date="2021-01" db="EMBL/GenBank/DDBJ databases">
        <authorList>
            <consortium name="Genoscope - CEA"/>
            <person name="William W."/>
        </authorList>
    </citation>
    <scope>NUCLEOTIDE SEQUENCE</scope>
</reference>
<evidence type="ECO:0000313" key="3">
    <source>
        <dbReference type="Proteomes" id="UP000689195"/>
    </source>
</evidence>
<protein>
    <submittedName>
        <fullName evidence="2">Uncharacterized protein</fullName>
    </submittedName>
</protein>
<evidence type="ECO:0000313" key="2">
    <source>
        <dbReference type="EMBL" id="CAD8158520.1"/>
    </source>
</evidence>
<accession>A0A8S1U1I0</accession>
<name>A0A8S1U1I0_9CILI</name>
<comment type="caution">
    <text evidence="2">The sequence shown here is derived from an EMBL/GenBank/DDBJ whole genome shotgun (WGS) entry which is preliminary data.</text>
</comment>
<dbReference type="EMBL" id="CAJJDO010000032">
    <property type="protein sequence ID" value="CAD8158518.1"/>
    <property type="molecule type" value="Genomic_DNA"/>
</dbReference>
<dbReference type="AlphaFoldDB" id="A0A8S1U1I0"/>
<gene>
    <name evidence="1" type="ORF">PPENT_87.1.T0320004</name>
    <name evidence="2" type="ORF">PPENT_87.1.T0320005</name>
</gene>
<organism evidence="2 3">
    <name type="scientific">Paramecium pentaurelia</name>
    <dbReference type="NCBI Taxonomy" id="43138"/>
    <lineage>
        <taxon>Eukaryota</taxon>
        <taxon>Sar</taxon>
        <taxon>Alveolata</taxon>
        <taxon>Ciliophora</taxon>
        <taxon>Intramacronucleata</taxon>
        <taxon>Oligohymenophorea</taxon>
        <taxon>Peniculida</taxon>
        <taxon>Parameciidae</taxon>
        <taxon>Paramecium</taxon>
    </lineage>
</organism>
<sequence length="139" mass="16537">MFFCQNLEHEGSSIVGFCLFADCQEPKSQFCVNCLINPQKHLNCRIDCKPFDKIDIILDLIIYKLDQFQEQADQNFEQFKCEYQKTIKNIQKEQHSLRRQPKTLKNKNLRNYLIILTEQRIGIQKQNRLNLRKKLSISG</sequence>
<dbReference type="EMBL" id="CAJJDO010000032">
    <property type="protein sequence ID" value="CAD8158520.1"/>
    <property type="molecule type" value="Genomic_DNA"/>
</dbReference>
<dbReference type="Proteomes" id="UP000689195">
    <property type="component" value="Unassembled WGS sequence"/>
</dbReference>